<feature type="signal peptide" evidence="1">
    <location>
        <begin position="1"/>
        <end position="20"/>
    </location>
</feature>
<organism evidence="2 3">
    <name type="scientific">Hymenobacter defluvii</name>
    <dbReference type="NCBI Taxonomy" id="2054411"/>
    <lineage>
        <taxon>Bacteria</taxon>
        <taxon>Pseudomonadati</taxon>
        <taxon>Bacteroidota</taxon>
        <taxon>Cytophagia</taxon>
        <taxon>Cytophagales</taxon>
        <taxon>Hymenobacteraceae</taxon>
        <taxon>Hymenobacter</taxon>
    </lineage>
</organism>
<dbReference type="PROSITE" id="PS51257">
    <property type="entry name" value="PROKAR_LIPOPROTEIN"/>
    <property type="match status" value="1"/>
</dbReference>
<reference evidence="2 3" key="1">
    <citation type="submission" date="2021-03" db="EMBL/GenBank/DDBJ databases">
        <authorList>
            <person name="Kim M.K."/>
        </authorList>
    </citation>
    <scope>NUCLEOTIDE SEQUENCE [LARGE SCALE GENOMIC DNA]</scope>
    <source>
        <strain evidence="2 3">BT507</strain>
    </source>
</reference>
<evidence type="ECO:0008006" key="4">
    <source>
        <dbReference type="Google" id="ProtNLM"/>
    </source>
</evidence>
<gene>
    <name evidence="2" type="ORF">J4D97_15060</name>
</gene>
<dbReference type="EMBL" id="JAGETX010000008">
    <property type="protein sequence ID" value="MBO3271977.1"/>
    <property type="molecule type" value="Genomic_DNA"/>
</dbReference>
<name>A0ABS3TE96_9BACT</name>
<proteinExistence type="predicted"/>
<comment type="caution">
    <text evidence="2">The sequence shown here is derived from an EMBL/GenBank/DDBJ whole genome shotgun (WGS) entry which is preliminary data.</text>
</comment>
<evidence type="ECO:0000256" key="1">
    <source>
        <dbReference type="SAM" id="SignalP"/>
    </source>
</evidence>
<evidence type="ECO:0000313" key="2">
    <source>
        <dbReference type="EMBL" id="MBO3271977.1"/>
    </source>
</evidence>
<accession>A0ABS3TE96</accession>
<dbReference type="Proteomes" id="UP000670527">
    <property type="component" value="Unassembled WGS sequence"/>
</dbReference>
<sequence>MPVTRSTLFTCLLFGGLATACSPDQQKKPAATSASQTPPIPDSLTIRQAAQTYRVQYAAPVPLDSGRYVYQPIMAVKTGKQERPLIDIKGDAPTSYASTNYDSARGPVFNLLFHHLPTGRTHLLLDNGGYRIEKVITTTYPYIFYQMITADRNGDGELTSADGRILFISNRAGEQLHQLTPDSTRLESWQLIPNTKMLLAELRYDSDRDGQFDDTDKTYWLRYPLNAQQPPTDPVFVPDSLVQVVRQQMLYRQSRLRGK</sequence>
<feature type="chain" id="PRO_5046110503" description="VCBS repeat-containing protein" evidence="1">
    <location>
        <begin position="21"/>
        <end position="259"/>
    </location>
</feature>
<protein>
    <recommendedName>
        <fullName evidence="4">VCBS repeat-containing protein</fullName>
    </recommendedName>
</protein>
<evidence type="ECO:0000313" key="3">
    <source>
        <dbReference type="Proteomes" id="UP000670527"/>
    </source>
</evidence>
<keyword evidence="3" id="KW-1185">Reference proteome</keyword>
<keyword evidence="1" id="KW-0732">Signal</keyword>
<dbReference type="RefSeq" id="WP_208308252.1">
    <property type="nucleotide sequence ID" value="NZ_JAGETX010000008.1"/>
</dbReference>